<gene>
    <name evidence="2" type="ORF">PXEA_LOCUS6342</name>
</gene>
<accession>A0A448WJ32</accession>
<organism evidence="2 3">
    <name type="scientific">Protopolystoma xenopodis</name>
    <dbReference type="NCBI Taxonomy" id="117903"/>
    <lineage>
        <taxon>Eukaryota</taxon>
        <taxon>Metazoa</taxon>
        <taxon>Spiralia</taxon>
        <taxon>Lophotrochozoa</taxon>
        <taxon>Platyhelminthes</taxon>
        <taxon>Monogenea</taxon>
        <taxon>Polyopisthocotylea</taxon>
        <taxon>Polystomatidea</taxon>
        <taxon>Polystomatidae</taxon>
        <taxon>Protopolystoma</taxon>
    </lineage>
</organism>
<dbReference type="Proteomes" id="UP000784294">
    <property type="component" value="Unassembled WGS sequence"/>
</dbReference>
<evidence type="ECO:0000313" key="3">
    <source>
        <dbReference type="Proteomes" id="UP000784294"/>
    </source>
</evidence>
<evidence type="ECO:0000256" key="1">
    <source>
        <dbReference type="SAM" id="MobiDB-lite"/>
    </source>
</evidence>
<dbReference type="EMBL" id="CAAALY010016208">
    <property type="protein sequence ID" value="VEL12902.1"/>
    <property type="molecule type" value="Genomic_DNA"/>
</dbReference>
<feature type="region of interest" description="Disordered" evidence="1">
    <location>
        <begin position="60"/>
        <end position="128"/>
    </location>
</feature>
<reference evidence="2" key="1">
    <citation type="submission" date="2018-11" db="EMBL/GenBank/DDBJ databases">
        <authorList>
            <consortium name="Pathogen Informatics"/>
        </authorList>
    </citation>
    <scope>NUCLEOTIDE SEQUENCE</scope>
</reference>
<evidence type="ECO:0000313" key="2">
    <source>
        <dbReference type="EMBL" id="VEL12902.1"/>
    </source>
</evidence>
<proteinExistence type="predicted"/>
<keyword evidence="3" id="KW-1185">Reference proteome</keyword>
<sequence length="185" mass="21241">MHGVYSLNEYHRSRHLVSRNPIGILTEEGEFQLFRHRLRVLVHLEAPYVMARPLRSTAPTYDLAETSGPESSATKRKGEREEIKEKVDEEDGEAKTLDSEVMEKRKIKEKEKQKSQQSGREGWDRERRSPRGWEEVVAGVAEAHRHHGGEAEVGDCLFDYGLPCRVKVGGSCFSCFLVFIFSMYE</sequence>
<feature type="compositionally biased region" description="Basic and acidic residues" evidence="1">
    <location>
        <begin position="76"/>
        <end position="114"/>
    </location>
</feature>
<dbReference type="AlphaFoldDB" id="A0A448WJ32"/>
<name>A0A448WJ32_9PLAT</name>
<protein>
    <submittedName>
        <fullName evidence="2">Uncharacterized protein</fullName>
    </submittedName>
</protein>
<comment type="caution">
    <text evidence="2">The sequence shown here is derived from an EMBL/GenBank/DDBJ whole genome shotgun (WGS) entry which is preliminary data.</text>
</comment>